<dbReference type="Proteomes" id="UP000886653">
    <property type="component" value="Unassembled WGS sequence"/>
</dbReference>
<evidence type="ECO:0000313" key="2">
    <source>
        <dbReference type="Proteomes" id="UP000886653"/>
    </source>
</evidence>
<reference evidence="1" key="1">
    <citation type="submission" date="2013-11" db="EMBL/GenBank/DDBJ databases">
        <title>Genome sequence of the fusiform rust pathogen reveals effectors for host alternation and coevolution with pine.</title>
        <authorList>
            <consortium name="DOE Joint Genome Institute"/>
            <person name="Smith K."/>
            <person name="Pendleton A."/>
            <person name="Kubisiak T."/>
            <person name="Anderson C."/>
            <person name="Salamov A."/>
            <person name="Aerts A."/>
            <person name="Riley R."/>
            <person name="Clum A."/>
            <person name="Lindquist E."/>
            <person name="Ence D."/>
            <person name="Campbell M."/>
            <person name="Kronenberg Z."/>
            <person name="Feau N."/>
            <person name="Dhillon B."/>
            <person name="Hamelin R."/>
            <person name="Burleigh J."/>
            <person name="Smith J."/>
            <person name="Yandell M."/>
            <person name="Nelson C."/>
            <person name="Grigoriev I."/>
            <person name="Davis J."/>
        </authorList>
    </citation>
    <scope>NUCLEOTIDE SEQUENCE</scope>
    <source>
        <strain evidence="1">G11</strain>
    </source>
</reference>
<sequence>MHQAQAKRIMFWDLVNNIALNSSLYHSLTVETLVHLVLLAADFINHTGDVFAPSRTQAPIKFLTQCMPECHPVDLSQLWFWTY</sequence>
<gene>
    <name evidence="1" type="ORF">CROQUDRAFT_86291</name>
</gene>
<protein>
    <submittedName>
        <fullName evidence="1">Uncharacterized protein</fullName>
    </submittedName>
</protein>
<evidence type="ECO:0000313" key="1">
    <source>
        <dbReference type="EMBL" id="KAG0151676.1"/>
    </source>
</evidence>
<accession>A0A9P6NQT6</accession>
<organism evidence="1 2">
    <name type="scientific">Cronartium quercuum f. sp. fusiforme G11</name>
    <dbReference type="NCBI Taxonomy" id="708437"/>
    <lineage>
        <taxon>Eukaryota</taxon>
        <taxon>Fungi</taxon>
        <taxon>Dikarya</taxon>
        <taxon>Basidiomycota</taxon>
        <taxon>Pucciniomycotina</taxon>
        <taxon>Pucciniomycetes</taxon>
        <taxon>Pucciniales</taxon>
        <taxon>Coleosporiaceae</taxon>
        <taxon>Cronartium</taxon>
    </lineage>
</organism>
<proteinExistence type="predicted"/>
<name>A0A9P6NQT6_9BASI</name>
<dbReference type="AlphaFoldDB" id="A0A9P6NQT6"/>
<comment type="caution">
    <text evidence="1">The sequence shown here is derived from an EMBL/GenBank/DDBJ whole genome shotgun (WGS) entry which is preliminary data.</text>
</comment>
<keyword evidence="2" id="KW-1185">Reference proteome</keyword>
<dbReference type="EMBL" id="MU167211">
    <property type="protein sequence ID" value="KAG0151676.1"/>
    <property type="molecule type" value="Genomic_DNA"/>
</dbReference>